<protein>
    <submittedName>
        <fullName evidence="2">Uncharacterized protein</fullName>
    </submittedName>
</protein>
<name>A0A3P7P164_DIBLA</name>
<evidence type="ECO:0000313" key="3">
    <source>
        <dbReference type="Proteomes" id="UP000281553"/>
    </source>
</evidence>
<evidence type="ECO:0000313" key="2">
    <source>
        <dbReference type="EMBL" id="VDN14579.1"/>
    </source>
</evidence>
<dbReference type="EMBL" id="UYRU01059691">
    <property type="protein sequence ID" value="VDN14579.1"/>
    <property type="molecule type" value="Genomic_DNA"/>
</dbReference>
<proteinExistence type="predicted"/>
<reference evidence="2 3" key="1">
    <citation type="submission" date="2018-11" db="EMBL/GenBank/DDBJ databases">
        <authorList>
            <consortium name="Pathogen Informatics"/>
        </authorList>
    </citation>
    <scope>NUCLEOTIDE SEQUENCE [LARGE SCALE GENOMIC DNA]</scope>
</reference>
<dbReference type="Proteomes" id="UP000281553">
    <property type="component" value="Unassembled WGS sequence"/>
</dbReference>
<feature type="region of interest" description="Disordered" evidence="1">
    <location>
        <begin position="1"/>
        <end position="55"/>
    </location>
</feature>
<organism evidence="2 3">
    <name type="scientific">Dibothriocephalus latus</name>
    <name type="common">Fish tapeworm</name>
    <name type="synonym">Diphyllobothrium latum</name>
    <dbReference type="NCBI Taxonomy" id="60516"/>
    <lineage>
        <taxon>Eukaryota</taxon>
        <taxon>Metazoa</taxon>
        <taxon>Spiralia</taxon>
        <taxon>Lophotrochozoa</taxon>
        <taxon>Platyhelminthes</taxon>
        <taxon>Cestoda</taxon>
        <taxon>Eucestoda</taxon>
        <taxon>Diphyllobothriidea</taxon>
        <taxon>Diphyllobothriidae</taxon>
        <taxon>Dibothriocephalus</taxon>
    </lineage>
</organism>
<gene>
    <name evidence="2" type="ORF">DILT_LOCUS10410</name>
</gene>
<feature type="compositionally biased region" description="Basic and acidic residues" evidence="1">
    <location>
        <begin position="26"/>
        <end position="47"/>
    </location>
</feature>
<evidence type="ECO:0000256" key="1">
    <source>
        <dbReference type="SAM" id="MobiDB-lite"/>
    </source>
</evidence>
<dbReference type="AlphaFoldDB" id="A0A3P7P164"/>
<sequence>MVGEEETCFPSEKPSEEDMQGPSNDFRGHLDSTEDDDPTKMEPRLLDDESGEGDFSFKFDVGFSQWKT</sequence>
<accession>A0A3P7P164</accession>
<keyword evidence="3" id="KW-1185">Reference proteome</keyword>